<evidence type="ECO:0000313" key="1">
    <source>
        <dbReference type="EMBL" id="AIF83520.1"/>
    </source>
</evidence>
<reference evidence="1 2" key="1">
    <citation type="journal article" date="2014" name="PLoS ONE">
        <title>Genome Sequence of Candidatus Nitrososphaera evergladensis from Group I.1b Enriched from Everglades Soil Reveals Novel Genomic Features of the Ammonia-Oxidizing Archaea.</title>
        <authorList>
            <person name="Zhalnina K.V."/>
            <person name="Dias R."/>
            <person name="Leonard M.T."/>
            <person name="Dorr de Quadros P."/>
            <person name="Camargo F.A."/>
            <person name="Drew J.C."/>
            <person name="Farmerie W.G."/>
            <person name="Daroub S.H."/>
            <person name="Triplett E.W."/>
        </authorList>
    </citation>
    <scope>NUCLEOTIDE SEQUENCE [LARGE SCALE GENOMIC DNA]</scope>
    <source>
        <strain evidence="1 2">SR1</strain>
    </source>
</reference>
<dbReference type="GeneID" id="41597251"/>
<dbReference type="Proteomes" id="UP000028194">
    <property type="component" value="Chromosome"/>
</dbReference>
<organism evidence="1 2">
    <name type="scientific">Candidatus Nitrososphaera evergladensis SR1</name>
    <dbReference type="NCBI Taxonomy" id="1459636"/>
    <lineage>
        <taxon>Archaea</taxon>
        <taxon>Nitrososphaerota</taxon>
        <taxon>Nitrososphaeria</taxon>
        <taxon>Nitrososphaerales</taxon>
        <taxon>Nitrososphaeraceae</taxon>
        <taxon>Nitrososphaera</taxon>
    </lineage>
</organism>
<gene>
    <name evidence="1" type="ORF">NTE_01456</name>
</gene>
<dbReference type="KEGG" id="nev:NTE_01456"/>
<name>A0A075MQY6_9ARCH</name>
<keyword evidence="2" id="KW-1185">Reference proteome</keyword>
<dbReference type="RefSeq" id="WP_148700279.1">
    <property type="nucleotide sequence ID" value="NZ_CP007174.1"/>
</dbReference>
<evidence type="ECO:0000313" key="2">
    <source>
        <dbReference type="Proteomes" id="UP000028194"/>
    </source>
</evidence>
<protein>
    <submittedName>
        <fullName evidence="1">Uncharacterized protein</fullName>
    </submittedName>
</protein>
<dbReference type="AlphaFoldDB" id="A0A075MQY6"/>
<dbReference type="OrthoDB" id="372908at2157"/>
<accession>A0A075MQY6</accession>
<proteinExistence type="predicted"/>
<sequence length="107" mass="12372">MAGGLRMIKIDFYVPTKTKDGRDIDPKKVDDIINQIWPRYRGATKLTGTGYYRAKSGKDEVTESYLLSIITGYDKPFKADLKKFKEKIRNELCQETVLITWHSIKVL</sequence>
<dbReference type="HOGENOM" id="CLU_2217139_0_0_2"/>
<dbReference type="STRING" id="1459636.NTE_01456"/>
<dbReference type="EMBL" id="CP007174">
    <property type="protein sequence ID" value="AIF83520.1"/>
    <property type="molecule type" value="Genomic_DNA"/>
</dbReference>